<dbReference type="PANTHER" id="PTHR30522">
    <property type="entry name" value="NUCLEOSIDE TRIPHOSPHATE PYROPHOSPHOHYDROLASE"/>
    <property type="match status" value="1"/>
</dbReference>
<dbReference type="GO" id="GO:0046061">
    <property type="term" value="P:dATP catabolic process"/>
    <property type="evidence" value="ECO:0007669"/>
    <property type="project" value="TreeGrafter"/>
</dbReference>
<dbReference type="EMBL" id="PYAU01000001">
    <property type="protein sequence ID" value="PSL36424.1"/>
    <property type="molecule type" value="Genomic_DNA"/>
</dbReference>
<accession>A0A2P8GR48</accession>
<proteinExistence type="predicted"/>
<dbReference type="RefSeq" id="WP_243696495.1">
    <property type="nucleotide sequence ID" value="NZ_PYAU01000001.1"/>
</dbReference>
<dbReference type="InterPro" id="IPR004518">
    <property type="entry name" value="MazG-like_dom"/>
</dbReference>
<dbReference type="GO" id="GO:0046052">
    <property type="term" value="P:UTP catabolic process"/>
    <property type="evidence" value="ECO:0007669"/>
    <property type="project" value="TreeGrafter"/>
</dbReference>
<dbReference type="Proteomes" id="UP000241203">
    <property type="component" value="Unassembled WGS sequence"/>
</dbReference>
<keyword evidence="2" id="KW-0378">Hydrolase</keyword>
<protein>
    <submittedName>
        <fullName evidence="2">XTP/dITP diphosphohydrolase</fullName>
    </submittedName>
</protein>
<name>A0A2P8GR48_9MICO</name>
<organism evidence="2 3">
    <name type="scientific">Labedella gwakjiensis</name>
    <dbReference type="NCBI Taxonomy" id="390269"/>
    <lineage>
        <taxon>Bacteria</taxon>
        <taxon>Bacillati</taxon>
        <taxon>Actinomycetota</taxon>
        <taxon>Actinomycetes</taxon>
        <taxon>Micrococcales</taxon>
        <taxon>Microbacteriaceae</taxon>
        <taxon>Labedella</taxon>
    </lineage>
</organism>
<dbReference type="InterPro" id="IPR011551">
    <property type="entry name" value="NTP_PyrPHydrolase_MazG"/>
</dbReference>
<evidence type="ECO:0000259" key="1">
    <source>
        <dbReference type="Pfam" id="PF03819"/>
    </source>
</evidence>
<dbReference type="GO" id="GO:0006203">
    <property type="term" value="P:dGTP catabolic process"/>
    <property type="evidence" value="ECO:0007669"/>
    <property type="project" value="TreeGrafter"/>
</dbReference>
<dbReference type="GO" id="GO:0046047">
    <property type="term" value="P:TTP catabolic process"/>
    <property type="evidence" value="ECO:0007669"/>
    <property type="project" value="TreeGrafter"/>
</dbReference>
<dbReference type="PANTHER" id="PTHR30522:SF0">
    <property type="entry name" value="NUCLEOSIDE TRIPHOSPHATE PYROPHOSPHOHYDROLASE"/>
    <property type="match status" value="1"/>
</dbReference>
<dbReference type="Gene3D" id="1.10.287.1080">
    <property type="entry name" value="MazG-like"/>
    <property type="match status" value="2"/>
</dbReference>
<dbReference type="GO" id="GO:0046076">
    <property type="term" value="P:dTTP catabolic process"/>
    <property type="evidence" value="ECO:0007669"/>
    <property type="project" value="TreeGrafter"/>
</dbReference>
<dbReference type="InterPro" id="IPR048015">
    <property type="entry name" value="NTP-PPase_MazG-like_N"/>
</dbReference>
<evidence type="ECO:0000313" key="3">
    <source>
        <dbReference type="Proteomes" id="UP000241203"/>
    </source>
</evidence>
<gene>
    <name evidence="2" type="ORF">CLV49_0014</name>
</gene>
<sequence>MTDRIARQDGSEASTASVLPQLSRLVVAMEDVLDRCVWSRTMTHESLLTYLIEESYELVDAVESGIADDVREELADVLLQVVFHSAIAAREPGEGFGIEDVAASAADKMIRRHPHVFAGVEAPTVDDVLRVWSAAKAAEKADRESIMDGLPSSLPSLALAAKTIGRIDRAGLYTDVPDADVPDADVPGAPSTGTTGAITDEATLGRLLLGITAAASRAGLDPERALRRATVELQDEVRATESSRR</sequence>
<dbReference type="SUPFAM" id="SSF101386">
    <property type="entry name" value="all-alpha NTP pyrophosphatases"/>
    <property type="match status" value="1"/>
</dbReference>
<dbReference type="GO" id="GO:0047429">
    <property type="term" value="F:nucleoside triphosphate diphosphatase activity"/>
    <property type="evidence" value="ECO:0007669"/>
    <property type="project" value="TreeGrafter"/>
</dbReference>
<dbReference type="GO" id="GO:0046081">
    <property type="term" value="P:dUTP catabolic process"/>
    <property type="evidence" value="ECO:0007669"/>
    <property type="project" value="TreeGrafter"/>
</dbReference>
<dbReference type="Pfam" id="PF03819">
    <property type="entry name" value="MazG"/>
    <property type="match status" value="1"/>
</dbReference>
<dbReference type="CDD" id="cd11528">
    <property type="entry name" value="NTP-PPase_MazG_Nterm"/>
    <property type="match status" value="1"/>
</dbReference>
<dbReference type="AlphaFoldDB" id="A0A2P8GR48"/>
<feature type="domain" description="NTP pyrophosphohydrolase MazG-like" evidence="1">
    <location>
        <begin position="43"/>
        <end position="117"/>
    </location>
</feature>
<comment type="caution">
    <text evidence="2">The sequence shown here is derived from an EMBL/GenBank/DDBJ whole genome shotgun (WGS) entry which is preliminary data.</text>
</comment>
<reference evidence="2 3" key="1">
    <citation type="submission" date="2018-03" db="EMBL/GenBank/DDBJ databases">
        <title>Genomic Encyclopedia of Archaeal and Bacterial Type Strains, Phase II (KMG-II): from individual species to whole genera.</title>
        <authorList>
            <person name="Goeker M."/>
        </authorList>
    </citation>
    <scope>NUCLEOTIDE SEQUENCE [LARGE SCALE GENOMIC DNA]</scope>
    <source>
        <strain evidence="2 3">DSM 21548</strain>
    </source>
</reference>
<evidence type="ECO:0000313" key="2">
    <source>
        <dbReference type="EMBL" id="PSL36424.1"/>
    </source>
</evidence>